<keyword evidence="3" id="KW-0378">Hydrolase</keyword>
<dbReference type="AlphaFoldDB" id="A0A0F8ZWY8"/>
<dbReference type="GO" id="GO:0008236">
    <property type="term" value="F:serine-type peptidase activity"/>
    <property type="evidence" value="ECO:0007669"/>
    <property type="project" value="UniProtKB-KW"/>
</dbReference>
<gene>
    <name evidence="7" type="ORF">LCGC14_2919110</name>
</gene>
<name>A0A0F8ZWY8_9ZZZZ</name>
<accession>A0A0F8ZWY8</accession>
<protein>
    <recommendedName>
        <fullName evidence="6">Peptidase S49 domain-containing protein</fullName>
    </recommendedName>
</protein>
<feature type="transmembrane region" description="Helical" evidence="5">
    <location>
        <begin position="21"/>
        <end position="47"/>
    </location>
</feature>
<dbReference type="Pfam" id="PF01343">
    <property type="entry name" value="Peptidase_S49"/>
    <property type="match status" value="1"/>
</dbReference>
<comment type="caution">
    <text evidence="7">The sequence shown here is derived from an EMBL/GenBank/DDBJ whole genome shotgun (WGS) entry which is preliminary data.</text>
</comment>
<dbReference type="Gene3D" id="3.90.226.10">
    <property type="entry name" value="2-enoyl-CoA Hydratase, Chain A, domain 1"/>
    <property type="match status" value="1"/>
</dbReference>
<feature type="domain" description="Peptidase S49" evidence="6">
    <location>
        <begin position="116"/>
        <end position="237"/>
    </location>
</feature>
<evidence type="ECO:0000313" key="7">
    <source>
        <dbReference type="EMBL" id="KKK70924.1"/>
    </source>
</evidence>
<evidence type="ECO:0000256" key="3">
    <source>
        <dbReference type="ARBA" id="ARBA00022801"/>
    </source>
</evidence>
<evidence type="ECO:0000256" key="2">
    <source>
        <dbReference type="ARBA" id="ARBA00022670"/>
    </source>
</evidence>
<keyword evidence="2" id="KW-0645">Protease</keyword>
<evidence type="ECO:0000259" key="6">
    <source>
        <dbReference type="Pfam" id="PF01343"/>
    </source>
</evidence>
<evidence type="ECO:0000256" key="1">
    <source>
        <dbReference type="ARBA" id="ARBA00008683"/>
    </source>
</evidence>
<sequence length="237" mass="25787">MFKEESVKKKITKKKGKRKTALIVGIVAGGIILLILLVEIVGLSIFLARRAELGVGNIGVIDIKGPIYSSKEIIEKIHKYKKNRMVKALVIRLETPGGGVAASQEIYEELSKVREEKKKVVVASLGGVATSGGYYIACAADKIIANPGTVTGSIGVVMHISNLEELFKKVGLKFEVIKSGTHKDIGSPSRAMTPKERALLQGVINDVHDQFVEIIVKERNLDKRKVRSLADGRIFTG</sequence>
<dbReference type="InterPro" id="IPR002142">
    <property type="entry name" value="Peptidase_S49"/>
</dbReference>
<dbReference type="PANTHER" id="PTHR42987:SF7">
    <property type="entry name" value="SIGNAL PEPTIDE PEPTIDASE SPPA-RELATED"/>
    <property type="match status" value="1"/>
</dbReference>
<dbReference type="InterPro" id="IPR004635">
    <property type="entry name" value="Pept_S49_SppA"/>
</dbReference>
<evidence type="ECO:0000256" key="4">
    <source>
        <dbReference type="ARBA" id="ARBA00022825"/>
    </source>
</evidence>
<organism evidence="7">
    <name type="scientific">marine sediment metagenome</name>
    <dbReference type="NCBI Taxonomy" id="412755"/>
    <lineage>
        <taxon>unclassified sequences</taxon>
        <taxon>metagenomes</taxon>
        <taxon>ecological metagenomes</taxon>
    </lineage>
</organism>
<keyword evidence="5" id="KW-0812">Transmembrane</keyword>
<comment type="similarity">
    <text evidence="1">Belongs to the peptidase S49 family.</text>
</comment>
<evidence type="ECO:0000256" key="5">
    <source>
        <dbReference type="SAM" id="Phobius"/>
    </source>
</evidence>
<dbReference type="GO" id="GO:0006508">
    <property type="term" value="P:proteolysis"/>
    <property type="evidence" value="ECO:0007669"/>
    <property type="project" value="UniProtKB-KW"/>
</dbReference>
<dbReference type="SUPFAM" id="SSF52096">
    <property type="entry name" value="ClpP/crotonase"/>
    <property type="match status" value="1"/>
</dbReference>
<dbReference type="EMBL" id="LAZR01057963">
    <property type="protein sequence ID" value="KKK70924.1"/>
    <property type="molecule type" value="Genomic_DNA"/>
</dbReference>
<feature type="non-terminal residue" evidence="7">
    <location>
        <position position="237"/>
    </location>
</feature>
<dbReference type="InterPro" id="IPR047272">
    <property type="entry name" value="S49_SppA_C"/>
</dbReference>
<dbReference type="InterPro" id="IPR029045">
    <property type="entry name" value="ClpP/crotonase-like_dom_sf"/>
</dbReference>
<dbReference type="PANTHER" id="PTHR42987">
    <property type="entry name" value="PEPTIDASE S49"/>
    <property type="match status" value="1"/>
</dbReference>
<dbReference type="CDD" id="cd07023">
    <property type="entry name" value="S49_Sppa_N_C"/>
    <property type="match status" value="1"/>
</dbReference>
<keyword evidence="5" id="KW-0472">Membrane</keyword>
<reference evidence="7" key="1">
    <citation type="journal article" date="2015" name="Nature">
        <title>Complex archaea that bridge the gap between prokaryotes and eukaryotes.</title>
        <authorList>
            <person name="Spang A."/>
            <person name="Saw J.H."/>
            <person name="Jorgensen S.L."/>
            <person name="Zaremba-Niedzwiedzka K."/>
            <person name="Martijn J."/>
            <person name="Lind A.E."/>
            <person name="van Eijk R."/>
            <person name="Schleper C."/>
            <person name="Guy L."/>
            <person name="Ettema T.J."/>
        </authorList>
    </citation>
    <scope>NUCLEOTIDE SEQUENCE</scope>
</reference>
<keyword evidence="4" id="KW-0720">Serine protease</keyword>
<dbReference type="NCBIfam" id="TIGR00706">
    <property type="entry name" value="SppA_dom"/>
    <property type="match status" value="1"/>
</dbReference>
<keyword evidence="5" id="KW-1133">Transmembrane helix</keyword>
<proteinExistence type="inferred from homology"/>